<comment type="caution">
    <text evidence="1">The sequence shown here is derived from an EMBL/GenBank/DDBJ whole genome shotgun (WGS) entry which is preliminary data.</text>
</comment>
<dbReference type="Proteomes" id="UP000266861">
    <property type="component" value="Unassembled WGS sequence"/>
</dbReference>
<reference evidence="1 2" key="1">
    <citation type="submission" date="2018-08" db="EMBL/GenBank/DDBJ databases">
        <title>Genome and evolution of the arbuscular mycorrhizal fungus Diversispora epigaea (formerly Glomus versiforme) and its bacterial endosymbionts.</title>
        <authorList>
            <person name="Sun X."/>
            <person name="Fei Z."/>
            <person name="Harrison M."/>
        </authorList>
    </citation>
    <scope>NUCLEOTIDE SEQUENCE [LARGE SCALE GENOMIC DNA]</scope>
    <source>
        <strain evidence="1 2">IT104</strain>
    </source>
</reference>
<dbReference type="EMBL" id="PQFF01000172">
    <property type="protein sequence ID" value="RHZ77304.1"/>
    <property type="molecule type" value="Genomic_DNA"/>
</dbReference>
<proteinExistence type="predicted"/>
<evidence type="ECO:0000313" key="1">
    <source>
        <dbReference type="EMBL" id="RHZ77304.1"/>
    </source>
</evidence>
<sequence length="147" mass="16921">MNKKKTNVCPECNQEYGNWCKPCNTSHLINGQCNIIAIVANHIQLNANDDSKVGDGIIYYAKSVDRHIKRWDIKNQQWLRDGGEVALKNRTKNDYKPCYSTHFNRWTSGMTLITKGGFVLFVMLSGGYIDNRDNKDQQLKRHIDVSK</sequence>
<protein>
    <submittedName>
        <fullName evidence="1">Uncharacterized protein</fullName>
    </submittedName>
</protein>
<gene>
    <name evidence="1" type="ORF">Glove_182g20</name>
</gene>
<dbReference type="AlphaFoldDB" id="A0A397IW53"/>
<keyword evidence="2" id="KW-1185">Reference proteome</keyword>
<accession>A0A397IW53</accession>
<organism evidence="1 2">
    <name type="scientific">Diversispora epigaea</name>
    <dbReference type="NCBI Taxonomy" id="1348612"/>
    <lineage>
        <taxon>Eukaryota</taxon>
        <taxon>Fungi</taxon>
        <taxon>Fungi incertae sedis</taxon>
        <taxon>Mucoromycota</taxon>
        <taxon>Glomeromycotina</taxon>
        <taxon>Glomeromycetes</taxon>
        <taxon>Diversisporales</taxon>
        <taxon>Diversisporaceae</taxon>
        <taxon>Diversispora</taxon>
    </lineage>
</organism>
<name>A0A397IW53_9GLOM</name>
<evidence type="ECO:0000313" key="2">
    <source>
        <dbReference type="Proteomes" id="UP000266861"/>
    </source>
</evidence>